<comment type="caution">
    <text evidence="1">The sequence shown here is derived from an EMBL/GenBank/DDBJ whole genome shotgun (WGS) entry which is preliminary data.</text>
</comment>
<dbReference type="InterPro" id="IPR023198">
    <property type="entry name" value="PGP-like_dom2"/>
</dbReference>
<evidence type="ECO:0000313" key="2">
    <source>
        <dbReference type="Proteomes" id="UP001057375"/>
    </source>
</evidence>
<dbReference type="Gene3D" id="1.10.150.240">
    <property type="entry name" value="Putative phosphatase, domain 2"/>
    <property type="match status" value="1"/>
</dbReference>
<dbReference type="SFLD" id="SFLDS00003">
    <property type="entry name" value="Haloacid_Dehalogenase"/>
    <property type="match status" value="1"/>
</dbReference>
<dbReference type="Pfam" id="PF13419">
    <property type="entry name" value="HAD_2"/>
    <property type="match status" value="1"/>
</dbReference>
<dbReference type="CDD" id="cd07505">
    <property type="entry name" value="HAD_BPGM-like"/>
    <property type="match status" value="1"/>
</dbReference>
<dbReference type="Proteomes" id="UP001057375">
    <property type="component" value="Unassembled WGS sequence"/>
</dbReference>
<protein>
    <submittedName>
        <fullName evidence="1">Multi-domain containing protein</fullName>
    </submittedName>
</protein>
<proteinExistence type="predicted"/>
<accession>A0ABQ5KKL4</accession>
<dbReference type="EMBL" id="BQXS01010121">
    <property type="protein sequence ID" value="GKT33047.1"/>
    <property type="molecule type" value="Genomic_DNA"/>
</dbReference>
<dbReference type="SFLD" id="SFLDG01129">
    <property type="entry name" value="C1.5:_HAD__Beta-PGM__Phosphata"/>
    <property type="match status" value="1"/>
</dbReference>
<dbReference type="PANTHER" id="PTHR18901">
    <property type="entry name" value="2-DEOXYGLUCOSE-6-PHOSPHATE PHOSPHATASE 2"/>
    <property type="match status" value="1"/>
</dbReference>
<dbReference type="PANTHER" id="PTHR18901:SF38">
    <property type="entry name" value="PSEUDOURIDINE-5'-PHOSPHATASE"/>
    <property type="match status" value="1"/>
</dbReference>
<dbReference type="SUPFAM" id="SSF56784">
    <property type="entry name" value="HAD-like"/>
    <property type="match status" value="1"/>
</dbReference>
<organism evidence="1 2">
    <name type="scientific">Aduncisulcus paluster</name>
    <dbReference type="NCBI Taxonomy" id="2918883"/>
    <lineage>
        <taxon>Eukaryota</taxon>
        <taxon>Metamonada</taxon>
        <taxon>Carpediemonas-like organisms</taxon>
        <taxon>Aduncisulcus</taxon>
    </lineage>
</organism>
<dbReference type="InterPro" id="IPR023214">
    <property type="entry name" value="HAD_sf"/>
</dbReference>
<dbReference type="Gene3D" id="3.40.50.1000">
    <property type="entry name" value="HAD superfamily/HAD-like"/>
    <property type="match status" value="1"/>
</dbReference>
<dbReference type="NCBIfam" id="TIGR01509">
    <property type="entry name" value="HAD-SF-IA-v3"/>
    <property type="match status" value="1"/>
</dbReference>
<name>A0ABQ5KKL4_9EUKA</name>
<dbReference type="InterPro" id="IPR036412">
    <property type="entry name" value="HAD-like_sf"/>
</dbReference>
<sequence length="237" mass="26566">MTFTVSIPDDKNLDIIRETIKSSSATIFDLDGTILFSMKIWNIINTRFLGLYGIELTDDYTRVVRSMSSCHESASYTQSRYSIPLTPEQIIDKWNEIARDLYLSESHTPIRPGFEKLIDYLEKSEKLVGLATNLTKELTKVVLDERGMRKYFKAAFSSFEVAHPKPHPDVYEACLSSLGIDGKDAVAIEDTVTGAKAAIACGMKVIGVYDEASHYLWAELEKLCIGMVYDLASIIAE</sequence>
<dbReference type="InterPro" id="IPR041492">
    <property type="entry name" value="HAD_2"/>
</dbReference>
<gene>
    <name evidence="1" type="ORF">ADUPG1_007070</name>
</gene>
<reference evidence="1" key="1">
    <citation type="submission" date="2022-03" db="EMBL/GenBank/DDBJ databases">
        <title>Draft genome sequence of Aduncisulcus paluster, a free-living microaerophilic Fornicata.</title>
        <authorList>
            <person name="Yuyama I."/>
            <person name="Kume K."/>
            <person name="Tamura T."/>
            <person name="Inagaki Y."/>
            <person name="Hashimoto T."/>
        </authorList>
    </citation>
    <scope>NUCLEOTIDE SEQUENCE</scope>
    <source>
        <strain evidence="1">NY0171</strain>
    </source>
</reference>
<keyword evidence="2" id="KW-1185">Reference proteome</keyword>
<evidence type="ECO:0000313" key="1">
    <source>
        <dbReference type="EMBL" id="GKT33047.1"/>
    </source>
</evidence>
<dbReference type="InterPro" id="IPR006439">
    <property type="entry name" value="HAD-SF_hydro_IA"/>
</dbReference>